<gene>
    <name evidence="4" type="ORF">C12CBH8_06210</name>
</gene>
<dbReference type="PANTHER" id="PTHR35936">
    <property type="entry name" value="MEMBRANE-BOUND LYTIC MUREIN TRANSGLYCOSYLASE F"/>
    <property type="match status" value="1"/>
</dbReference>
<dbReference type="SMART" id="SM00062">
    <property type="entry name" value="PBPb"/>
    <property type="match status" value="1"/>
</dbReference>
<dbReference type="Gene3D" id="3.40.190.10">
    <property type="entry name" value="Periplasmic binding protein-like II"/>
    <property type="match status" value="2"/>
</dbReference>
<accession>A0A7I8D2P2</accession>
<sequence length="271" mass="29940">MKAKKLISALLALAVVASAVALSSCGGDSQSSQTAAGGEKKDTIVVGLDDQFPPMGYRDDDGNLVGFDIDIATETFERMGMEVKLQPIDWKVKEQELNAETVDCLWNGYTITDSRKEEVLFSDAYMKNRQIIVVMADSEVNSMDDLSGKKLALQSESSASDALDSVPDFKNSLEEVLLFDDNNKALMDLESGGADGVLIDEVVARYYTKKDASKYRILDDSLADEEYGVGFRKSDEELRDKVNETFKEMKEDGTLAEISEKWFGEDITTIQ</sequence>
<proteinExistence type="predicted"/>
<feature type="domain" description="Solute-binding protein family 3/N-terminal" evidence="3">
    <location>
        <begin position="43"/>
        <end position="266"/>
    </location>
</feature>
<evidence type="ECO:0000256" key="2">
    <source>
        <dbReference type="SAM" id="SignalP"/>
    </source>
</evidence>
<name>A0A7I8D2P2_9FIRM</name>
<keyword evidence="5" id="KW-1185">Reference proteome</keyword>
<organism evidence="4 5">
    <name type="scientific">Solibaculum mannosilyticum</name>
    <dbReference type="NCBI Taxonomy" id="2780922"/>
    <lineage>
        <taxon>Bacteria</taxon>
        <taxon>Bacillati</taxon>
        <taxon>Bacillota</taxon>
        <taxon>Clostridia</taxon>
        <taxon>Eubacteriales</taxon>
        <taxon>Oscillospiraceae</taxon>
        <taxon>Solibaculum</taxon>
    </lineage>
</organism>
<dbReference type="Pfam" id="PF00497">
    <property type="entry name" value="SBP_bac_3"/>
    <property type="match status" value="1"/>
</dbReference>
<dbReference type="CDD" id="cd00996">
    <property type="entry name" value="PBP2_AatB_like"/>
    <property type="match status" value="1"/>
</dbReference>
<evidence type="ECO:0000256" key="1">
    <source>
        <dbReference type="ARBA" id="ARBA00022729"/>
    </source>
</evidence>
<keyword evidence="1 2" id="KW-0732">Signal</keyword>
<dbReference type="PANTHER" id="PTHR35936:SF34">
    <property type="entry name" value="ABC TRANSPORTER EXTRACELLULAR-BINDING PROTEIN YCKB-RELATED"/>
    <property type="match status" value="1"/>
</dbReference>
<feature type="signal peptide" evidence="2">
    <location>
        <begin position="1"/>
        <end position="21"/>
    </location>
</feature>
<dbReference type="KEGG" id="sman:C12CBH8_06210"/>
<dbReference type="AlphaFoldDB" id="A0A7I8D2P2"/>
<reference evidence="5" key="1">
    <citation type="submission" date="2020-07" db="EMBL/GenBank/DDBJ databases">
        <title>Complete genome sequencing of Clostridia bacterium strain 12CBH8.</title>
        <authorList>
            <person name="Sakamoto M."/>
            <person name="Murakami T."/>
            <person name="Mori H."/>
        </authorList>
    </citation>
    <scope>NUCLEOTIDE SEQUENCE [LARGE SCALE GENOMIC DNA]</scope>
    <source>
        <strain evidence="5">12CBH8</strain>
    </source>
</reference>
<dbReference type="SUPFAM" id="SSF53850">
    <property type="entry name" value="Periplasmic binding protein-like II"/>
    <property type="match status" value="1"/>
</dbReference>
<evidence type="ECO:0000313" key="5">
    <source>
        <dbReference type="Proteomes" id="UP000593890"/>
    </source>
</evidence>
<dbReference type="Proteomes" id="UP000593890">
    <property type="component" value="Chromosome"/>
</dbReference>
<feature type="chain" id="PRO_5038820930" evidence="2">
    <location>
        <begin position="22"/>
        <end position="271"/>
    </location>
</feature>
<dbReference type="EMBL" id="AP023321">
    <property type="protein sequence ID" value="BCI59982.1"/>
    <property type="molecule type" value="Genomic_DNA"/>
</dbReference>
<evidence type="ECO:0000259" key="3">
    <source>
        <dbReference type="SMART" id="SM00062"/>
    </source>
</evidence>
<dbReference type="InterPro" id="IPR001638">
    <property type="entry name" value="Solute-binding_3/MltF_N"/>
</dbReference>
<dbReference type="RefSeq" id="WP_099323471.1">
    <property type="nucleotide sequence ID" value="NZ_AP023321.1"/>
</dbReference>
<dbReference type="PROSITE" id="PS51257">
    <property type="entry name" value="PROKAR_LIPOPROTEIN"/>
    <property type="match status" value="1"/>
</dbReference>
<protein>
    <submittedName>
        <fullName evidence="4">Amino acid ABC transporter substrate-binding protein</fullName>
    </submittedName>
</protein>
<evidence type="ECO:0000313" key="4">
    <source>
        <dbReference type="EMBL" id="BCI59982.1"/>
    </source>
</evidence>